<dbReference type="InterPro" id="IPR002156">
    <property type="entry name" value="RNaseH_domain"/>
</dbReference>
<dbReference type="InterPro" id="IPR043502">
    <property type="entry name" value="DNA/RNA_pol_sf"/>
</dbReference>
<dbReference type="GO" id="GO:0003676">
    <property type="term" value="F:nucleic acid binding"/>
    <property type="evidence" value="ECO:0007669"/>
    <property type="project" value="InterPro"/>
</dbReference>
<keyword evidence="7" id="KW-0695">RNA-directed DNA polymerase</keyword>
<dbReference type="SUPFAM" id="SSF56672">
    <property type="entry name" value="DNA/RNA polymerases"/>
    <property type="match status" value="1"/>
</dbReference>
<evidence type="ECO:0000313" key="8">
    <source>
        <dbReference type="Proteomes" id="UP000188268"/>
    </source>
</evidence>
<dbReference type="SUPFAM" id="SSF56219">
    <property type="entry name" value="DNase I-like"/>
    <property type="match status" value="1"/>
</dbReference>
<dbReference type="PANTHER" id="PTHR31286:SF99">
    <property type="entry name" value="DUF4283 DOMAIN-CONTAINING PROTEIN"/>
    <property type="match status" value="1"/>
</dbReference>
<dbReference type="InterPro" id="IPR005135">
    <property type="entry name" value="Endo/exonuclease/phosphatase"/>
</dbReference>
<reference evidence="7 8" key="1">
    <citation type="submission" date="2013-09" db="EMBL/GenBank/DDBJ databases">
        <title>Corchorus capsularis genome sequencing.</title>
        <authorList>
            <person name="Alam M."/>
            <person name="Haque M.S."/>
            <person name="Islam M.S."/>
            <person name="Emdad E.M."/>
            <person name="Islam M.M."/>
            <person name="Ahmed B."/>
            <person name="Halim A."/>
            <person name="Hossen Q.M.M."/>
            <person name="Hossain M.Z."/>
            <person name="Ahmed R."/>
            <person name="Khan M.M."/>
            <person name="Islam R."/>
            <person name="Rashid M.M."/>
            <person name="Khan S.A."/>
            <person name="Rahman M.S."/>
            <person name="Alam M."/>
        </authorList>
    </citation>
    <scope>NUCLEOTIDE SEQUENCE [LARGE SCALE GENOMIC DNA]</scope>
    <source>
        <strain evidence="8">cv. CVL-1</strain>
        <tissue evidence="7">Whole seedling</tissue>
    </source>
</reference>
<feature type="domain" description="DUF4283" evidence="6">
    <location>
        <begin position="104"/>
        <end position="185"/>
    </location>
</feature>
<comment type="caution">
    <text evidence="7">The sequence shown here is derived from an EMBL/GenBank/DDBJ whole genome shotgun (WGS) entry which is preliminary data.</text>
</comment>
<evidence type="ECO:0000259" key="2">
    <source>
        <dbReference type="Pfam" id="PF00078"/>
    </source>
</evidence>
<dbReference type="Pfam" id="PF03372">
    <property type="entry name" value="Exo_endo_phos"/>
    <property type="match status" value="1"/>
</dbReference>
<dbReference type="Gene3D" id="3.60.10.10">
    <property type="entry name" value="Endonuclease/exonuclease/phosphatase"/>
    <property type="match status" value="1"/>
</dbReference>
<dbReference type="Pfam" id="PF14111">
    <property type="entry name" value="DUF4283"/>
    <property type="match status" value="1"/>
</dbReference>
<dbReference type="STRING" id="210143.A0A1R3K2D5"/>
<accession>A0A1R3K2D5</accession>
<dbReference type="OMA" id="GFREVIC"/>
<dbReference type="SUPFAM" id="SSF53098">
    <property type="entry name" value="Ribonuclease H-like"/>
    <property type="match status" value="1"/>
</dbReference>
<dbReference type="GO" id="GO:0004523">
    <property type="term" value="F:RNA-DNA hybrid ribonuclease activity"/>
    <property type="evidence" value="ECO:0007669"/>
    <property type="project" value="InterPro"/>
</dbReference>
<protein>
    <submittedName>
        <fullName evidence="7">Reverse transcriptase</fullName>
    </submittedName>
</protein>
<dbReference type="GO" id="GO:0003964">
    <property type="term" value="F:RNA-directed DNA polymerase activity"/>
    <property type="evidence" value="ECO:0007669"/>
    <property type="project" value="UniProtKB-KW"/>
</dbReference>
<keyword evidence="7" id="KW-0548">Nucleotidyltransferase</keyword>
<proteinExistence type="predicted"/>
<gene>
    <name evidence="7" type="ORF">CCACVL1_03131</name>
</gene>
<dbReference type="Gramene" id="OMP01255">
    <property type="protein sequence ID" value="OMP01255"/>
    <property type="gene ID" value="CCACVL1_03131"/>
</dbReference>
<evidence type="ECO:0000259" key="4">
    <source>
        <dbReference type="Pfam" id="PF13456"/>
    </source>
</evidence>
<dbReference type="PANTHER" id="PTHR31286">
    <property type="entry name" value="GLYCINE-RICH CELL WALL STRUCTURAL PROTEIN 1.8-LIKE"/>
    <property type="match status" value="1"/>
</dbReference>
<evidence type="ECO:0000259" key="3">
    <source>
        <dbReference type="Pfam" id="PF03372"/>
    </source>
</evidence>
<dbReference type="Pfam" id="PF13966">
    <property type="entry name" value="zf-RVT"/>
    <property type="match status" value="1"/>
</dbReference>
<dbReference type="EMBL" id="AWWV01006469">
    <property type="protein sequence ID" value="OMP01255.1"/>
    <property type="molecule type" value="Genomic_DNA"/>
</dbReference>
<organism evidence="7 8">
    <name type="scientific">Corchorus capsularis</name>
    <name type="common">Jute</name>
    <dbReference type="NCBI Taxonomy" id="210143"/>
    <lineage>
        <taxon>Eukaryota</taxon>
        <taxon>Viridiplantae</taxon>
        <taxon>Streptophyta</taxon>
        <taxon>Embryophyta</taxon>
        <taxon>Tracheophyta</taxon>
        <taxon>Spermatophyta</taxon>
        <taxon>Magnoliopsida</taxon>
        <taxon>eudicotyledons</taxon>
        <taxon>Gunneridae</taxon>
        <taxon>Pentapetalae</taxon>
        <taxon>rosids</taxon>
        <taxon>malvids</taxon>
        <taxon>Malvales</taxon>
        <taxon>Malvaceae</taxon>
        <taxon>Grewioideae</taxon>
        <taxon>Apeibeae</taxon>
        <taxon>Corchorus</taxon>
    </lineage>
</organism>
<dbReference type="InterPro" id="IPR044730">
    <property type="entry name" value="RNase_H-like_dom_plant"/>
</dbReference>
<keyword evidence="7" id="KW-0808">Transferase</keyword>
<evidence type="ECO:0000259" key="6">
    <source>
        <dbReference type="Pfam" id="PF14111"/>
    </source>
</evidence>
<dbReference type="Pfam" id="PF00078">
    <property type="entry name" value="RVT_1"/>
    <property type="match status" value="1"/>
</dbReference>
<dbReference type="InterPro" id="IPR012337">
    <property type="entry name" value="RNaseH-like_sf"/>
</dbReference>
<dbReference type="InterPro" id="IPR025558">
    <property type="entry name" value="DUF4283"/>
</dbReference>
<dbReference type="CDD" id="cd06222">
    <property type="entry name" value="RNase_H_like"/>
    <property type="match status" value="1"/>
</dbReference>
<dbReference type="InterPro" id="IPR026960">
    <property type="entry name" value="RVT-Znf"/>
</dbReference>
<dbReference type="InterPro" id="IPR000477">
    <property type="entry name" value="RT_dom"/>
</dbReference>
<dbReference type="InterPro" id="IPR040256">
    <property type="entry name" value="At4g02000-like"/>
</dbReference>
<feature type="domain" description="RNase H type-1" evidence="4">
    <location>
        <begin position="1445"/>
        <end position="1511"/>
    </location>
</feature>
<feature type="domain" description="Reverse transcriptase zinc-binding" evidence="5">
    <location>
        <begin position="1227"/>
        <end position="1312"/>
    </location>
</feature>
<evidence type="ECO:0000256" key="1">
    <source>
        <dbReference type="SAM" id="MobiDB-lite"/>
    </source>
</evidence>
<feature type="domain" description="Endonuclease/exonuclease/phosphatase" evidence="3">
    <location>
        <begin position="462"/>
        <end position="668"/>
    </location>
</feature>
<dbReference type="InterPro" id="IPR036691">
    <property type="entry name" value="Endo/exonu/phosph_ase_sf"/>
</dbReference>
<dbReference type="Proteomes" id="UP000188268">
    <property type="component" value="Unassembled WGS sequence"/>
</dbReference>
<dbReference type="Pfam" id="PF13456">
    <property type="entry name" value="RVT_3"/>
    <property type="match status" value="1"/>
</dbReference>
<feature type="domain" description="Reverse transcriptase" evidence="2">
    <location>
        <begin position="805"/>
        <end position="893"/>
    </location>
</feature>
<evidence type="ECO:0000313" key="7">
    <source>
        <dbReference type="EMBL" id="OMP01255.1"/>
    </source>
</evidence>
<feature type="region of interest" description="Disordered" evidence="1">
    <location>
        <begin position="1"/>
        <end position="49"/>
    </location>
</feature>
<evidence type="ECO:0000259" key="5">
    <source>
        <dbReference type="Pfam" id="PF13966"/>
    </source>
</evidence>
<sequence length="1549" mass="174206">MALANEARERSGEEDDNLARSTKKVKAAEPVVVESGQATPIGDGDQQPFPRLSFRDAALGSQNRGMYDELGSLESDEGLIHVSTHGGWPKISLSERFKSHIRRQWERCIIVKLLGRSVSFRVLNEKIHKMWNPKGEMSLVDLGMGYFLVRFASTDDLAFAMEEGPWTIFGHYLTVRPWVPDFNPSTATIDSTMVWVRFPGLPMEYYHPRLLMALGNTVGKAVSAYINTRHASRGRFARVCVEVNFNDPLVPKVFFEDRWLSVEYEGLPMICFKCGRQGHKGICPYFPHEDDESEKQNVEGGVAMAEDNVQVQHKQVNEHAALSPGDDMNERVDIELEQVRENVVEAWAKGVGMGSNMPHDGAKRAQVNYKAQFRSKAHGAVTTNAAPQGARVHQVASSSKNTNEDLSVDNRGKQARGVEDRLDVNLRSGGVERCVGMERNEVSAFQSSKSALGMQDTDISRGAGGKAFLRHAKDLLRAQKPTCFVLVEPRISGNNARRVVRRLGFSKFHIADPVGYAGGIWMCWDNGAVDIEIISSSPQVIHSIVRRPNAVEFLLTAVYASPVLETRRNLWKSLEAFAENVSLPWVVVGDFNDVLHSGEKYGGNQPSLGRCNAFNSMITYCGLIDLGFKGPSFTWCNKRNGVARIQKRLDRVFSNAEWRLLFPEAEVRHLPRLHSDHCPVLLQCDPGFPLNNSNRPFRFQAMWLMVDGFYDLIGKFWAHSHGDIEDKLANVAELLREWNKESFGNIFERKKELRARICGVQRALAAYRSHQLELLEDNLVREYNAFSSGAFNEHLSRTLLVLIPKVANPEYTKQFRPISLCTVTYKLITKVLVNRLRPHLATLVAPFQSSFIPKRQAADDIFIAQEMIHSIKKTKSKNGLMAIKIDLEKAYDRSLLASGNRSPWDEVDRPFLICFFADDLFLFGRATVAQVNVIKAVLDTFCMSSGAKMSLDKSYMFISPHASTCNARLVSRCLGIRLSSNLGKYLGIPLINGRVVKGTYRELVDKVSSRLSGWKTKCLSLADRATLVASVTSVIPTCTMLTTKLPQNVCTQMDMLNRRFLWGGSESKRALHLVNWETVCTPKKLGGLGLRQMELHNSVLLQKLYGDFLQNLIVCGFNWSHTWRSMIGALRVLSKGLVKRIGDGSLTRFWVDKWLDKPIVEYLESVPSFVDGSTMVSDFIVDKAWNVNMVFAQVPLQVAMKIMGYPLSRFGILTDTYIWEPCSNGSFTTASAYQLMLHEMNVLEQDLRWLWRLALPARWIYLLWLVWKGRLVTNSFRASWGVGIAASCPLSEYPVEDVIHVLRDCSYPVTIWKQLVPSQNWSSFYGWDLTEWLLNNLDIKKGEARSVTIFATVLWRIWTQRCNYIFEPDDSSVSEQDMIRNICFTSREILEAWSKPPSAVSVPKMIHWCPPPALKVKVNTDGASRGNSGVAGAGGVIRDAGGSWLDEGFREVICEVDAMVILELPKSANVSLHPLGALIIDIREILARNWDCIYQHTLREGNFCADLMSKMGCELDNDFQIFCSPPESVLDVLGADARGVAFPRGFNVT</sequence>
<feature type="compositionally biased region" description="Basic and acidic residues" evidence="1">
    <location>
        <begin position="1"/>
        <end position="11"/>
    </location>
</feature>
<keyword evidence="8" id="KW-1185">Reference proteome</keyword>
<name>A0A1R3K2D5_COCAP</name>
<dbReference type="OrthoDB" id="428918at2759"/>
<dbReference type="CDD" id="cd01650">
    <property type="entry name" value="RT_nLTR_like"/>
    <property type="match status" value="1"/>
</dbReference>